<keyword evidence="3" id="KW-0238">DNA-binding</keyword>
<evidence type="ECO:0000256" key="2">
    <source>
        <dbReference type="ARBA" id="ARBA00023015"/>
    </source>
</evidence>
<dbReference type="PANTHER" id="PTHR31391">
    <property type="entry name" value="B3 DOMAIN-CONTAINING PROTEIN OS11G0197600-RELATED"/>
    <property type="match status" value="1"/>
</dbReference>
<dbReference type="Proteomes" id="UP000507222">
    <property type="component" value="Unassembled WGS sequence"/>
</dbReference>
<feature type="domain" description="TF-B3" evidence="7">
    <location>
        <begin position="143"/>
        <end position="234"/>
    </location>
</feature>
<feature type="compositionally biased region" description="Basic and acidic residues" evidence="6">
    <location>
        <begin position="312"/>
        <end position="326"/>
    </location>
</feature>
<evidence type="ECO:0000313" key="9">
    <source>
        <dbReference type="Proteomes" id="UP000507222"/>
    </source>
</evidence>
<comment type="subcellular location">
    <subcellularLocation>
        <location evidence="1">Nucleus</location>
    </subcellularLocation>
</comment>
<accession>A0A6J5V151</accession>
<dbReference type="GO" id="GO:0003677">
    <property type="term" value="F:DNA binding"/>
    <property type="evidence" value="ECO:0007669"/>
    <property type="project" value="UniProtKB-KW"/>
</dbReference>
<evidence type="ECO:0000256" key="3">
    <source>
        <dbReference type="ARBA" id="ARBA00023125"/>
    </source>
</evidence>
<dbReference type="CDD" id="cd10017">
    <property type="entry name" value="B3_DNA"/>
    <property type="match status" value="1"/>
</dbReference>
<dbReference type="SUPFAM" id="SSF101936">
    <property type="entry name" value="DNA-binding pseudobarrel domain"/>
    <property type="match status" value="1"/>
</dbReference>
<keyword evidence="2" id="KW-0805">Transcription regulation</keyword>
<evidence type="ECO:0000256" key="6">
    <source>
        <dbReference type="SAM" id="MobiDB-lite"/>
    </source>
</evidence>
<evidence type="ECO:0000259" key="7">
    <source>
        <dbReference type="PROSITE" id="PS50863"/>
    </source>
</evidence>
<feature type="compositionally biased region" description="Basic and acidic residues" evidence="6">
    <location>
        <begin position="253"/>
        <end position="270"/>
    </location>
</feature>
<reference evidence="8 9" key="1">
    <citation type="submission" date="2020-05" db="EMBL/GenBank/DDBJ databases">
        <authorList>
            <person name="Campoy J."/>
            <person name="Schneeberger K."/>
            <person name="Spophaly S."/>
        </authorList>
    </citation>
    <scope>NUCLEOTIDE SEQUENCE [LARGE SCALE GENOMIC DNA]</scope>
    <source>
        <strain evidence="8">PruArmRojPasFocal</strain>
    </source>
</reference>
<sequence>MVAAVDSFTANTYEEARNQRLEENKRKFQDLGISNISKTLTHLTASPNKSQQRVSRPKAKNTCFDLEPRRSSRQRNPIQSYRDDVDIGLPTLRKGSRKTSSSWGSYLARPIEEVRAASYEERSAAFKAAEKLQENLQTENPSFVKSMVRSHVYSCFWLGLPSKFCEDHLSKTGSEMILEDEDGNEYDAVYIGKRAGLSGGWRGFALEHKLDDGDALVFELTEPARFKIYIVKAYPMPSLECFKNNVDKEEITSAEKTSKAAMKTDSESNQKRKSKRGIVPEMDESQTSPDSEPNQKRRSKRGTVPAMVDTKTSPDSESIQKRRSERGVVPVMEDSKTSPVLEPNQRRRSKRGMVPEMDDTKTSPDSEPNQKRRLKRGTVPAMVDTKTSPDSESIQKRRSERGVVPVMEDSKTSPVLEPNQRRRSKRGMVPEMDDTKTSPDSEPNQKRRSKRGTVPAMVDTKTSPDSESIQKRRSERGVVPVMEDSKTSPVLEPNQRRRSKRGMVPVMDDTKTSPDSELNQKQRPKRGIAPEMDDTKSSPKVLPDSPKGQEIEQEVSPMKKNEVAPKQIRKKAKANRVRSTENPEGCEVQEANTESPEGCEVKPEASTTETDSRVVKDEKEFVARKPRKKVVKERLFRKRA</sequence>
<evidence type="ECO:0000256" key="5">
    <source>
        <dbReference type="ARBA" id="ARBA00023242"/>
    </source>
</evidence>
<feature type="compositionally biased region" description="Basic and acidic residues" evidence="6">
    <location>
        <begin position="358"/>
        <end position="370"/>
    </location>
</feature>
<feature type="compositionally biased region" description="Polar residues" evidence="6">
    <location>
        <begin position="43"/>
        <end position="54"/>
    </location>
</feature>
<dbReference type="InterPro" id="IPR015300">
    <property type="entry name" value="DNA-bd_pseudobarrel_sf"/>
</dbReference>
<dbReference type="AlphaFoldDB" id="A0A6J5V151"/>
<name>A0A6J5V151_PRUAR</name>
<keyword evidence="5" id="KW-0539">Nucleus</keyword>
<dbReference type="Gene3D" id="2.40.330.10">
    <property type="entry name" value="DNA-binding pseudobarrel domain"/>
    <property type="match status" value="1"/>
</dbReference>
<protein>
    <recommendedName>
        <fullName evidence="7">TF-B3 domain-containing protein</fullName>
    </recommendedName>
</protein>
<dbReference type="Pfam" id="PF02362">
    <property type="entry name" value="B3"/>
    <property type="match status" value="1"/>
</dbReference>
<feature type="compositionally biased region" description="Basic and acidic residues" evidence="6">
    <location>
        <begin position="462"/>
        <end position="476"/>
    </location>
</feature>
<feature type="region of interest" description="Disordered" evidence="6">
    <location>
        <begin position="253"/>
        <end position="615"/>
    </location>
</feature>
<dbReference type="InterPro" id="IPR003340">
    <property type="entry name" value="B3_DNA-bd"/>
</dbReference>
<dbReference type="GO" id="GO:0005634">
    <property type="term" value="C:nucleus"/>
    <property type="evidence" value="ECO:0007669"/>
    <property type="project" value="UniProtKB-SubCell"/>
</dbReference>
<feature type="compositionally biased region" description="Basic residues" evidence="6">
    <location>
        <begin position="567"/>
        <end position="576"/>
    </location>
</feature>
<dbReference type="EMBL" id="CAEKDK010000006">
    <property type="protein sequence ID" value="CAB4282012.1"/>
    <property type="molecule type" value="Genomic_DNA"/>
</dbReference>
<proteinExistence type="predicted"/>
<feature type="region of interest" description="Disordered" evidence="6">
    <location>
        <begin position="43"/>
        <end position="62"/>
    </location>
</feature>
<keyword evidence="4" id="KW-0804">Transcription</keyword>
<dbReference type="InterPro" id="IPR044837">
    <property type="entry name" value="REM16-like"/>
</dbReference>
<dbReference type="PROSITE" id="PS50863">
    <property type="entry name" value="B3"/>
    <property type="match status" value="1"/>
</dbReference>
<evidence type="ECO:0000313" key="8">
    <source>
        <dbReference type="EMBL" id="CAB4282012.1"/>
    </source>
</evidence>
<feature type="compositionally biased region" description="Basic and acidic residues" evidence="6">
    <location>
        <begin position="433"/>
        <end position="445"/>
    </location>
</feature>
<feature type="compositionally biased region" description="Basic and acidic residues" evidence="6">
    <location>
        <begin position="387"/>
        <end position="401"/>
    </location>
</feature>
<gene>
    <name evidence="8" type="ORF">CURHAP_LOCUS35261</name>
</gene>
<feature type="compositionally biased region" description="Basic and acidic residues" evidence="6">
    <location>
        <begin position="508"/>
        <end position="520"/>
    </location>
</feature>
<dbReference type="SMART" id="SM01019">
    <property type="entry name" value="B3"/>
    <property type="match status" value="1"/>
</dbReference>
<evidence type="ECO:0000256" key="4">
    <source>
        <dbReference type="ARBA" id="ARBA00023163"/>
    </source>
</evidence>
<organism evidence="8 9">
    <name type="scientific">Prunus armeniaca</name>
    <name type="common">Apricot</name>
    <name type="synonym">Armeniaca vulgaris</name>
    <dbReference type="NCBI Taxonomy" id="36596"/>
    <lineage>
        <taxon>Eukaryota</taxon>
        <taxon>Viridiplantae</taxon>
        <taxon>Streptophyta</taxon>
        <taxon>Embryophyta</taxon>
        <taxon>Tracheophyta</taxon>
        <taxon>Spermatophyta</taxon>
        <taxon>Magnoliopsida</taxon>
        <taxon>eudicotyledons</taxon>
        <taxon>Gunneridae</taxon>
        <taxon>Pentapetalae</taxon>
        <taxon>rosids</taxon>
        <taxon>fabids</taxon>
        <taxon>Rosales</taxon>
        <taxon>Rosaceae</taxon>
        <taxon>Amygdaloideae</taxon>
        <taxon>Amygdaleae</taxon>
        <taxon>Prunus</taxon>
    </lineage>
</organism>
<evidence type="ECO:0000256" key="1">
    <source>
        <dbReference type="ARBA" id="ARBA00004123"/>
    </source>
</evidence>
<dbReference type="PANTHER" id="PTHR31391:SF3">
    <property type="entry name" value="B3 DOMAIN-CONTAINING PROTEIN OS05G0481400"/>
    <property type="match status" value="1"/>
</dbReference>